<dbReference type="EC" id="5.6.2.4" evidence="16"/>
<evidence type="ECO:0000256" key="8">
    <source>
        <dbReference type="ARBA" id="ARBA00022806"/>
    </source>
</evidence>
<keyword evidence="5" id="KW-0547">Nucleotide-binding</keyword>
<evidence type="ECO:0000256" key="15">
    <source>
        <dbReference type="ARBA" id="ARBA00034617"/>
    </source>
</evidence>
<comment type="catalytic activity">
    <reaction evidence="15">
        <text>Couples ATP hydrolysis with the unwinding of duplex DNA by translocating in the 3'-5' direction.</text>
        <dbReference type="EC" id="5.6.2.4"/>
    </reaction>
</comment>
<dbReference type="NCBIfam" id="TIGR01389">
    <property type="entry name" value="recQ"/>
    <property type="match status" value="1"/>
</dbReference>
<evidence type="ECO:0000256" key="4">
    <source>
        <dbReference type="ARBA" id="ARBA00022723"/>
    </source>
</evidence>
<dbReference type="NCBIfam" id="TIGR00614">
    <property type="entry name" value="recQ_fam"/>
    <property type="match status" value="1"/>
</dbReference>
<dbReference type="Pfam" id="PF21220">
    <property type="entry name" value="RecQ-1-like_HTH"/>
    <property type="match status" value="1"/>
</dbReference>
<evidence type="ECO:0000256" key="6">
    <source>
        <dbReference type="ARBA" id="ARBA00022763"/>
    </source>
</evidence>
<comment type="cofactor">
    <cofactor evidence="1">
        <name>Mg(2+)</name>
        <dbReference type="ChEBI" id="CHEBI:18420"/>
    </cofactor>
</comment>
<dbReference type="PROSITE" id="PS50967">
    <property type="entry name" value="HRDC"/>
    <property type="match status" value="1"/>
</dbReference>
<name>A0ABP2Y6X2_9BACT</name>
<keyword evidence="12" id="KW-0233">DNA recombination</keyword>
<evidence type="ECO:0000256" key="7">
    <source>
        <dbReference type="ARBA" id="ARBA00022801"/>
    </source>
</evidence>
<dbReference type="SMART" id="SM00341">
    <property type="entry name" value="HRDC"/>
    <property type="match status" value="1"/>
</dbReference>
<protein>
    <recommendedName>
        <fullName evidence="16">DNA helicase RecQ</fullName>
        <ecNumber evidence="16">5.6.2.4</ecNumber>
    </recommendedName>
</protein>
<dbReference type="InterPro" id="IPR032284">
    <property type="entry name" value="RecQ_Zn-bd"/>
</dbReference>
<keyword evidence="14" id="KW-0413">Isomerase</keyword>
<dbReference type="InterPro" id="IPR002121">
    <property type="entry name" value="HRDC_dom"/>
</dbReference>
<evidence type="ECO:0000259" key="18">
    <source>
        <dbReference type="PROSITE" id="PS51192"/>
    </source>
</evidence>
<dbReference type="Gene3D" id="1.10.10.1390">
    <property type="entry name" value="ATP-dependent DNA helicase RecQ"/>
    <property type="match status" value="1"/>
</dbReference>
<dbReference type="Pfam" id="PF16124">
    <property type="entry name" value="RecQ_Zn_bind"/>
    <property type="match status" value="1"/>
</dbReference>
<evidence type="ECO:0000256" key="11">
    <source>
        <dbReference type="ARBA" id="ARBA00023125"/>
    </source>
</evidence>
<dbReference type="InterPro" id="IPR027417">
    <property type="entry name" value="P-loop_NTPase"/>
</dbReference>
<dbReference type="CDD" id="cd18794">
    <property type="entry name" value="SF2_C_RecQ"/>
    <property type="match status" value="1"/>
</dbReference>
<dbReference type="SUPFAM" id="SSF46785">
    <property type="entry name" value="Winged helix' DNA-binding domain"/>
    <property type="match status" value="1"/>
</dbReference>
<dbReference type="InterPro" id="IPR004589">
    <property type="entry name" value="DNA_helicase_ATP-dep_RecQ"/>
</dbReference>
<dbReference type="InterPro" id="IPR036388">
    <property type="entry name" value="WH-like_DNA-bd_sf"/>
</dbReference>
<dbReference type="Pfam" id="PF00270">
    <property type="entry name" value="DEAD"/>
    <property type="match status" value="1"/>
</dbReference>
<keyword evidence="7" id="KW-0378">Hydrolase</keyword>
<dbReference type="Pfam" id="PF00271">
    <property type="entry name" value="Helicase_C"/>
    <property type="match status" value="1"/>
</dbReference>
<reference evidence="20 21" key="1">
    <citation type="submission" date="2013-06" db="EMBL/GenBank/DDBJ databases">
        <authorList>
            <person name="Weinstock G."/>
            <person name="Sodergren E."/>
            <person name="Lobos E.A."/>
            <person name="Fulton L."/>
            <person name="Fulton R."/>
            <person name="Courtney L."/>
            <person name="Fronick C."/>
            <person name="O'Laughlin M."/>
            <person name="Godfrey J."/>
            <person name="Wilson R.M."/>
            <person name="Miner T."/>
            <person name="Farmer C."/>
            <person name="Delehaunty K."/>
            <person name="Cordes M."/>
            <person name="Minx P."/>
            <person name="Tomlinson C."/>
            <person name="Chen J."/>
            <person name="Wollam A."/>
            <person name="Pepin K.H."/>
            <person name="Bhonagiri V."/>
            <person name="Zhang X."/>
            <person name="Warren W."/>
            <person name="Mitreva M."/>
            <person name="Mardis E.R."/>
            <person name="Wilson R.K."/>
        </authorList>
    </citation>
    <scope>NUCLEOTIDE SEQUENCE [LARGE SCALE GENOMIC DNA]</scope>
    <source>
        <strain evidence="20 21">ATCC 29426</strain>
    </source>
</reference>
<dbReference type="Pfam" id="PF00570">
    <property type="entry name" value="HRDC"/>
    <property type="match status" value="1"/>
</dbReference>
<keyword evidence="21" id="KW-1185">Reference proteome</keyword>
<keyword evidence="9" id="KW-0862">Zinc</keyword>
<gene>
    <name evidence="20" type="ORF">HMPREF0653_01433</name>
</gene>
<evidence type="ECO:0000259" key="19">
    <source>
        <dbReference type="PROSITE" id="PS51194"/>
    </source>
</evidence>
<evidence type="ECO:0000256" key="2">
    <source>
        <dbReference type="ARBA" id="ARBA00001947"/>
    </source>
</evidence>
<dbReference type="Pfam" id="PF09382">
    <property type="entry name" value="RQC"/>
    <property type="match status" value="1"/>
</dbReference>
<feature type="domain" description="Helicase C-terminal" evidence="19">
    <location>
        <begin position="246"/>
        <end position="401"/>
    </location>
</feature>
<dbReference type="InterPro" id="IPR036390">
    <property type="entry name" value="WH_DNA-bd_sf"/>
</dbReference>
<dbReference type="InterPro" id="IPR001650">
    <property type="entry name" value="Helicase_C-like"/>
</dbReference>
<comment type="similarity">
    <text evidence="3">Belongs to the helicase family. RecQ subfamily.</text>
</comment>
<dbReference type="Proteomes" id="UP000016660">
    <property type="component" value="Unassembled WGS sequence"/>
</dbReference>
<dbReference type="SMART" id="SM00487">
    <property type="entry name" value="DEXDc"/>
    <property type="match status" value="1"/>
</dbReference>
<keyword evidence="13" id="KW-0234">DNA repair</keyword>
<evidence type="ECO:0000256" key="13">
    <source>
        <dbReference type="ARBA" id="ARBA00023204"/>
    </source>
</evidence>
<evidence type="ECO:0000256" key="1">
    <source>
        <dbReference type="ARBA" id="ARBA00001946"/>
    </source>
</evidence>
<organism evidence="20 21">
    <name type="scientific">Prevotella disiens JCM 6334 = ATCC 29426</name>
    <dbReference type="NCBI Taxonomy" id="1235811"/>
    <lineage>
        <taxon>Bacteria</taxon>
        <taxon>Pseudomonadati</taxon>
        <taxon>Bacteroidota</taxon>
        <taxon>Bacteroidia</taxon>
        <taxon>Bacteroidales</taxon>
        <taxon>Prevotellaceae</taxon>
        <taxon>Prevotella</taxon>
    </lineage>
</organism>
<evidence type="ECO:0000313" key="20">
    <source>
        <dbReference type="EMBL" id="ERJ76582.1"/>
    </source>
</evidence>
<feature type="domain" description="HRDC" evidence="17">
    <location>
        <begin position="553"/>
        <end position="633"/>
    </location>
</feature>
<dbReference type="SUPFAM" id="SSF47819">
    <property type="entry name" value="HRDC-like"/>
    <property type="match status" value="1"/>
</dbReference>
<evidence type="ECO:0000256" key="16">
    <source>
        <dbReference type="NCBIfam" id="TIGR01389"/>
    </source>
</evidence>
<keyword evidence="8 20" id="KW-0347">Helicase</keyword>
<dbReference type="PANTHER" id="PTHR13710">
    <property type="entry name" value="DNA HELICASE RECQ FAMILY MEMBER"/>
    <property type="match status" value="1"/>
</dbReference>
<comment type="cofactor">
    <cofactor evidence="2">
        <name>Zn(2+)</name>
        <dbReference type="ChEBI" id="CHEBI:29105"/>
    </cofactor>
</comment>
<dbReference type="InterPro" id="IPR014001">
    <property type="entry name" value="Helicase_ATP-bd"/>
</dbReference>
<dbReference type="InterPro" id="IPR018982">
    <property type="entry name" value="RQC_domain"/>
</dbReference>
<dbReference type="GO" id="GO:0004386">
    <property type="term" value="F:helicase activity"/>
    <property type="evidence" value="ECO:0007669"/>
    <property type="project" value="UniProtKB-KW"/>
</dbReference>
<dbReference type="InterPro" id="IPR011545">
    <property type="entry name" value="DEAD/DEAH_box_helicase_dom"/>
</dbReference>
<dbReference type="PROSITE" id="PS51194">
    <property type="entry name" value="HELICASE_CTER"/>
    <property type="match status" value="1"/>
</dbReference>
<accession>A0ABP2Y6X2</accession>
<sequence length="750" mass="85567">MVLKSMGAKMQNQHFRKEKLNFNMAQEVNLTEKLKHFFGFDKFKGAQEAIIRNVLAGNDTFVLMPTGGGKSLCYQLPSLIMEGTAIVISPLIALMKNQVDVINGISEEDGVAHYLNSSLKKTEIDQVKADIHSGKTKLLYVAPESLNKEDSIEFFRTVKVSFYAIDEAHCISEWGHDFRPEYRKIRQAVDQIGKAPIIALTATATDKVRSDIVKSLGIEGCSEFKSSFNRANLYYEVRPKKNEEDTNRQIIKFIKQNQGKSGIIYCLSRKKVEELAAVLQANEIKAEPYHAGLDSETRSKTQDDFLMENIDVIVATIAFGMGIDKPDVRFVIHYDIPKSLEGYYQETGRAGRDGEEGKCIVFYSKNDLKKLEKFMEGKPVSEQDIGRQLLQETETYAESSVCRRKLLLHYFGEEYLKDNCGMCDNCLHPKEKIEAQAPLLMVLKAVKALKENFRQEYVIDFVKGRGTDDIKDHKHDDLEEFGLGEKEDTKIWNPVIRQALLEGYLKKDVENYGLIKLTAAGKRFMKSPKSFMIVMDKEFKADDVDESLVGGISVADPELFAMLKDLRKQMARKLGVPAYVIFQDPSLDQMAMMYPITEQELQNIQGVGVGKAKRYGAEFCKLIQKYCKEKNIERPEELRVRTVAKKSMQKVKIIQGIDRKLPLDDIAIAEGLSFDDLLSKIEEIVYSGTKLNIDYFLEDVYDDDKIDDIYDYFMNSHTDDIDEALKELDDDYSEEDIRLVRIKFISEMAN</sequence>
<dbReference type="EMBL" id="AWUY01000119">
    <property type="protein sequence ID" value="ERJ76582.1"/>
    <property type="molecule type" value="Genomic_DNA"/>
</dbReference>
<feature type="domain" description="Helicase ATP-binding" evidence="18">
    <location>
        <begin position="51"/>
        <end position="222"/>
    </location>
</feature>
<dbReference type="SMART" id="SM00490">
    <property type="entry name" value="HELICc"/>
    <property type="match status" value="1"/>
</dbReference>
<evidence type="ECO:0000256" key="14">
    <source>
        <dbReference type="ARBA" id="ARBA00023235"/>
    </source>
</evidence>
<dbReference type="SMART" id="SM00956">
    <property type="entry name" value="RQC"/>
    <property type="match status" value="1"/>
</dbReference>
<dbReference type="PROSITE" id="PS51192">
    <property type="entry name" value="HELICASE_ATP_BIND_1"/>
    <property type="match status" value="1"/>
</dbReference>
<dbReference type="PANTHER" id="PTHR13710:SF105">
    <property type="entry name" value="ATP-DEPENDENT DNA HELICASE Q1"/>
    <property type="match status" value="1"/>
</dbReference>
<dbReference type="Gene3D" id="1.10.10.10">
    <property type="entry name" value="Winged helix-like DNA-binding domain superfamily/Winged helix DNA-binding domain"/>
    <property type="match status" value="1"/>
</dbReference>
<dbReference type="InterPro" id="IPR010997">
    <property type="entry name" value="HRDC-like_sf"/>
</dbReference>
<dbReference type="SUPFAM" id="SSF52540">
    <property type="entry name" value="P-loop containing nucleoside triphosphate hydrolases"/>
    <property type="match status" value="1"/>
</dbReference>
<evidence type="ECO:0000259" key="17">
    <source>
        <dbReference type="PROSITE" id="PS50967"/>
    </source>
</evidence>
<evidence type="ECO:0000256" key="10">
    <source>
        <dbReference type="ARBA" id="ARBA00022840"/>
    </source>
</evidence>
<dbReference type="Gene3D" id="1.10.150.80">
    <property type="entry name" value="HRDC domain"/>
    <property type="match status" value="1"/>
</dbReference>
<dbReference type="InterPro" id="IPR044876">
    <property type="entry name" value="HRDC_dom_sf"/>
</dbReference>
<keyword evidence="6" id="KW-0227">DNA damage</keyword>
<proteinExistence type="inferred from homology"/>
<dbReference type="InterPro" id="IPR006293">
    <property type="entry name" value="DNA_helicase_ATP-dep_RecQ_bac"/>
</dbReference>
<evidence type="ECO:0000313" key="21">
    <source>
        <dbReference type="Proteomes" id="UP000016660"/>
    </source>
</evidence>
<evidence type="ECO:0000256" key="3">
    <source>
        <dbReference type="ARBA" id="ARBA00005446"/>
    </source>
</evidence>
<comment type="caution">
    <text evidence="20">The sequence shown here is derived from an EMBL/GenBank/DDBJ whole genome shotgun (WGS) entry which is preliminary data.</text>
</comment>
<dbReference type="InterPro" id="IPR048671">
    <property type="entry name" value="RecQ-1-like_HTH"/>
</dbReference>
<dbReference type="CDD" id="cd17920">
    <property type="entry name" value="DEXHc_RecQ"/>
    <property type="match status" value="1"/>
</dbReference>
<dbReference type="Gene3D" id="3.40.50.300">
    <property type="entry name" value="P-loop containing nucleotide triphosphate hydrolases"/>
    <property type="match status" value="2"/>
</dbReference>
<keyword evidence="11" id="KW-0238">DNA-binding</keyword>
<keyword evidence="4" id="KW-0479">Metal-binding</keyword>
<keyword evidence="10" id="KW-0067">ATP-binding</keyword>
<evidence type="ECO:0000256" key="12">
    <source>
        <dbReference type="ARBA" id="ARBA00023172"/>
    </source>
</evidence>
<evidence type="ECO:0000256" key="5">
    <source>
        <dbReference type="ARBA" id="ARBA00022741"/>
    </source>
</evidence>
<evidence type="ECO:0000256" key="9">
    <source>
        <dbReference type="ARBA" id="ARBA00022833"/>
    </source>
</evidence>